<dbReference type="EMBL" id="JAPNUD010000017">
    <property type="protein sequence ID" value="MDA0640831.1"/>
    <property type="molecule type" value="Genomic_DNA"/>
</dbReference>
<dbReference type="InterPro" id="IPR051704">
    <property type="entry name" value="FAD_aromatic-hydroxylase"/>
</dbReference>
<comment type="caution">
    <text evidence="3">The sequence shown here is derived from an EMBL/GenBank/DDBJ whole genome shotgun (WGS) entry which is preliminary data.</text>
</comment>
<dbReference type="Gene3D" id="3.30.9.10">
    <property type="entry name" value="D-Amino Acid Oxidase, subunit A, domain 2"/>
    <property type="match status" value="1"/>
</dbReference>
<feature type="compositionally biased region" description="Basic and acidic residues" evidence="1">
    <location>
        <begin position="355"/>
        <end position="365"/>
    </location>
</feature>
<dbReference type="Proteomes" id="UP001212498">
    <property type="component" value="Unassembled WGS sequence"/>
</dbReference>
<dbReference type="PANTHER" id="PTHR46865:SF2">
    <property type="entry name" value="MONOOXYGENASE"/>
    <property type="match status" value="1"/>
</dbReference>
<accession>A0ABT4SU94</accession>
<name>A0ABT4SU94_9ACTN</name>
<dbReference type="SUPFAM" id="SSF51905">
    <property type="entry name" value="FAD/NAD(P)-binding domain"/>
    <property type="match status" value="1"/>
</dbReference>
<dbReference type="PRINTS" id="PR00420">
    <property type="entry name" value="RNGMNOXGNASE"/>
</dbReference>
<evidence type="ECO:0000256" key="1">
    <source>
        <dbReference type="SAM" id="MobiDB-lite"/>
    </source>
</evidence>
<dbReference type="RefSeq" id="WP_271275926.1">
    <property type="nucleotide sequence ID" value="NZ_BAABFD010000001.1"/>
</dbReference>
<sequence length="365" mass="40137">MTTVLISGASVAGPALAYWLRRHGITPTIVERAPAPRAGGQAIDIRGVALDVVDRMGLLAPLREVRTRMRGMSMLDGDGNEIMRSTEHAISSGRLDNDDIELLREDLTTLLYDRTRQDVEYVFDDSITALEQDEHGVRATFEKGGPRTFDLVVGADGLHSTVRRLAFGPEEEFVHHLGTYLSIFTADNFLGLDDWQVWIREGQAGGGIYPVRDNTELRVNLGFESDPVPYDHRDLDAQRRLVAERCGGLRWEVPKLLAAMETAPDFYFDAMAQVRMDSWSRGRVTLLGDAGYCASPLSGQGTSLALVGAYVLAAELAAADHTTAFSRYEVRMRPFVELNQALATENPGGPASEESLDRAKNAITL</sequence>
<dbReference type="PANTHER" id="PTHR46865">
    <property type="entry name" value="OXIDOREDUCTASE-RELATED"/>
    <property type="match status" value="1"/>
</dbReference>
<dbReference type="InterPro" id="IPR036188">
    <property type="entry name" value="FAD/NAD-bd_sf"/>
</dbReference>
<dbReference type="Gene3D" id="3.50.50.60">
    <property type="entry name" value="FAD/NAD(P)-binding domain"/>
    <property type="match status" value="1"/>
</dbReference>
<evidence type="ECO:0000313" key="4">
    <source>
        <dbReference type="Proteomes" id="UP001212498"/>
    </source>
</evidence>
<protein>
    <submittedName>
        <fullName evidence="3">FAD-dependent monooxygenase</fullName>
    </submittedName>
</protein>
<reference evidence="3 4" key="1">
    <citation type="submission" date="2022-11" db="EMBL/GenBank/DDBJ databases">
        <title>Nonomuraea corallina sp. nov., a new species of the genus Nonomuraea isolated from sea side sediment in Thai sea.</title>
        <authorList>
            <person name="Ngamcharungchit C."/>
            <person name="Matsumoto A."/>
            <person name="Suriyachadkun C."/>
            <person name="Panbangred W."/>
            <person name="Inahashi Y."/>
            <person name="Intra B."/>
        </authorList>
    </citation>
    <scope>NUCLEOTIDE SEQUENCE [LARGE SCALE GENOMIC DNA]</scope>
    <source>
        <strain evidence="3 4">DSM 43553</strain>
    </source>
</reference>
<keyword evidence="3" id="KW-0503">Monooxygenase</keyword>
<dbReference type="GO" id="GO:0004497">
    <property type="term" value="F:monooxygenase activity"/>
    <property type="evidence" value="ECO:0007669"/>
    <property type="project" value="UniProtKB-KW"/>
</dbReference>
<keyword evidence="3" id="KW-0560">Oxidoreductase</keyword>
<gene>
    <name evidence="3" type="ORF">OUY24_09390</name>
</gene>
<feature type="domain" description="FAD-binding" evidence="2">
    <location>
        <begin position="2"/>
        <end position="321"/>
    </location>
</feature>
<keyword evidence="4" id="KW-1185">Reference proteome</keyword>
<proteinExistence type="predicted"/>
<evidence type="ECO:0000259" key="2">
    <source>
        <dbReference type="Pfam" id="PF01494"/>
    </source>
</evidence>
<organism evidence="3 4">
    <name type="scientific">Nonomuraea ferruginea</name>
    <dbReference type="NCBI Taxonomy" id="46174"/>
    <lineage>
        <taxon>Bacteria</taxon>
        <taxon>Bacillati</taxon>
        <taxon>Actinomycetota</taxon>
        <taxon>Actinomycetes</taxon>
        <taxon>Streptosporangiales</taxon>
        <taxon>Streptosporangiaceae</taxon>
        <taxon>Nonomuraea</taxon>
    </lineage>
</organism>
<dbReference type="InterPro" id="IPR002938">
    <property type="entry name" value="FAD-bd"/>
</dbReference>
<dbReference type="Pfam" id="PF01494">
    <property type="entry name" value="FAD_binding_3"/>
    <property type="match status" value="1"/>
</dbReference>
<evidence type="ECO:0000313" key="3">
    <source>
        <dbReference type="EMBL" id="MDA0640831.1"/>
    </source>
</evidence>
<feature type="region of interest" description="Disordered" evidence="1">
    <location>
        <begin position="344"/>
        <end position="365"/>
    </location>
</feature>